<feature type="transmembrane region" description="Helical" evidence="1">
    <location>
        <begin position="33"/>
        <end position="51"/>
    </location>
</feature>
<proteinExistence type="predicted"/>
<gene>
    <name evidence="2" type="ORF">OCBIM_22000633mg</name>
</gene>
<organism evidence="2">
    <name type="scientific">Octopus bimaculoides</name>
    <name type="common">California two-spotted octopus</name>
    <dbReference type="NCBI Taxonomy" id="37653"/>
    <lineage>
        <taxon>Eukaryota</taxon>
        <taxon>Metazoa</taxon>
        <taxon>Spiralia</taxon>
        <taxon>Lophotrochozoa</taxon>
        <taxon>Mollusca</taxon>
        <taxon>Cephalopoda</taxon>
        <taxon>Coleoidea</taxon>
        <taxon>Octopodiformes</taxon>
        <taxon>Octopoda</taxon>
        <taxon>Incirrata</taxon>
        <taxon>Octopodidae</taxon>
        <taxon>Octopus</taxon>
    </lineage>
</organism>
<reference evidence="2" key="1">
    <citation type="submission" date="2015-07" db="EMBL/GenBank/DDBJ databases">
        <title>MeaNS - Measles Nucleotide Surveillance Program.</title>
        <authorList>
            <person name="Tran T."/>
            <person name="Druce J."/>
        </authorList>
    </citation>
    <scope>NUCLEOTIDE SEQUENCE</scope>
    <source>
        <strain evidence="2">UCB-OBI-ISO-001</strain>
        <tissue evidence="2">Gonad</tissue>
    </source>
</reference>
<protein>
    <submittedName>
        <fullName evidence="2">Uncharacterized protein</fullName>
    </submittedName>
</protein>
<dbReference type="AlphaFoldDB" id="A0A0L8I180"/>
<sequence>MNNENIETVYLLSWREGNEYECTLFTIKCCARVRVRMCMCVCVCVCALLILEMMKVASVLLEANTDVVKYMANPRNHNYACVWWIEEFRE</sequence>
<evidence type="ECO:0000313" key="2">
    <source>
        <dbReference type="EMBL" id="KOF94810.1"/>
    </source>
</evidence>
<keyword evidence="1" id="KW-0472">Membrane</keyword>
<dbReference type="EMBL" id="KQ416870">
    <property type="protein sequence ID" value="KOF94810.1"/>
    <property type="molecule type" value="Genomic_DNA"/>
</dbReference>
<keyword evidence="1" id="KW-1133">Transmembrane helix</keyword>
<name>A0A0L8I180_OCTBM</name>
<keyword evidence="1" id="KW-0812">Transmembrane</keyword>
<accession>A0A0L8I180</accession>
<evidence type="ECO:0000256" key="1">
    <source>
        <dbReference type="SAM" id="Phobius"/>
    </source>
</evidence>